<evidence type="ECO:0000256" key="2">
    <source>
        <dbReference type="ARBA" id="ARBA00023015"/>
    </source>
</evidence>
<dbReference type="RefSeq" id="WP_209766787.1">
    <property type="nucleotide sequence ID" value="NZ_JAGINP010000008.1"/>
</dbReference>
<keyword evidence="8" id="KW-1185">Reference proteome</keyword>
<protein>
    <submittedName>
        <fullName evidence="7">RNA polymerase sigma-70 factor (ECF subfamily)</fullName>
    </submittedName>
</protein>
<sequence length="234" mass="26942">MRPRPCPPPFDKASVEKGGRLFRDDRDLQQMEDASLLDRIAQGDRSAFWVFWCRHHADLFWTYHRLCKGNRQEIHDCLSGLCLNLSEALPVCARSIVTCRTWLRRTAINHFIDTHRSHQRSPVLVGSLNEVALLADGSGARERDDPERTNADRALLLKVLRSLDQIRDARVRRAAHMRFIEEQPYTAIAEAMSVSEELARKWIQQVRAHLRQSVPDHRDGLSASRLRPAAPRRA</sequence>
<keyword evidence="4" id="KW-0238">DNA-binding</keyword>
<dbReference type="PANTHER" id="PTHR43133">
    <property type="entry name" value="RNA POLYMERASE ECF-TYPE SIGMA FACTO"/>
    <property type="match status" value="1"/>
</dbReference>
<keyword evidence="3" id="KW-0731">Sigma factor</keyword>
<evidence type="ECO:0000256" key="6">
    <source>
        <dbReference type="SAM" id="MobiDB-lite"/>
    </source>
</evidence>
<dbReference type="InterPro" id="IPR013325">
    <property type="entry name" value="RNA_pol_sigma_r2"/>
</dbReference>
<dbReference type="Proteomes" id="UP000781958">
    <property type="component" value="Unassembled WGS sequence"/>
</dbReference>
<evidence type="ECO:0000256" key="3">
    <source>
        <dbReference type="ARBA" id="ARBA00023082"/>
    </source>
</evidence>
<feature type="compositionally biased region" description="Low complexity" evidence="6">
    <location>
        <begin position="221"/>
        <end position="234"/>
    </location>
</feature>
<comment type="caution">
    <text evidence="7">The sequence shown here is derived from an EMBL/GenBank/DDBJ whole genome shotgun (WGS) entry which is preliminary data.</text>
</comment>
<reference evidence="7 8" key="1">
    <citation type="submission" date="2021-03" db="EMBL/GenBank/DDBJ databases">
        <title>Genomic Encyclopedia of Type Strains, Phase III (KMG-III): the genomes of soil and plant-associated and newly described type strains.</title>
        <authorList>
            <person name="Whitman W."/>
        </authorList>
    </citation>
    <scope>NUCLEOTIDE SEQUENCE [LARGE SCALE GENOMIC DNA]</scope>
    <source>
        <strain evidence="7 8">IMMIB AFH-6</strain>
    </source>
</reference>
<keyword evidence="2" id="KW-0805">Transcription regulation</keyword>
<dbReference type="SUPFAM" id="SSF88946">
    <property type="entry name" value="Sigma2 domain of RNA polymerase sigma factors"/>
    <property type="match status" value="1"/>
</dbReference>
<proteinExistence type="inferred from homology"/>
<accession>A0ABS4SK49</accession>
<dbReference type="InterPro" id="IPR036388">
    <property type="entry name" value="WH-like_DNA-bd_sf"/>
</dbReference>
<evidence type="ECO:0000256" key="1">
    <source>
        <dbReference type="ARBA" id="ARBA00010641"/>
    </source>
</evidence>
<name>A0ABS4SK49_9PROT</name>
<dbReference type="NCBIfam" id="TIGR02937">
    <property type="entry name" value="sigma70-ECF"/>
    <property type="match status" value="1"/>
</dbReference>
<dbReference type="InterPro" id="IPR014284">
    <property type="entry name" value="RNA_pol_sigma-70_dom"/>
</dbReference>
<gene>
    <name evidence="7" type="ORF">J2851_002716</name>
</gene>
<evidence type="ECO:0000313" key="8">
    <source>
        <dbReference type="Proteomes" id="UP000781958"/>
    </source>
</evidence>
<dbReference type="Gene3D" id="1.10.10.10">
    <property type="entry name" value="Winged helix-like DNA-binding domain superfamily/Winged helix DNA-binding domain"/>
    <property type="match status" value="1"/>
</dbReference>
<keyword evidence="5" id="KW-0804">Transcription</keyword>
<organism evidence="7 8">
    <name type="scientific">Azospirillum rugosum</name>
    <dbReference type="NCBI Taxonomy" id="416170"/>
    <lineage>
        <taxon>Bacteria</taxon>
        <taxon>Pseudomonadati</taxon>
        <taxon>Pseudomonadota</taxon>
        <taxon>Alphaproteobacteria</taxon>
        <taxon>Rhodospirillales</taxon>
        <taxon>Azospirillaceae</taxon>
        <taxon>Azospirillum</taxon>
    </lineage>
</organism>
<dbReference type="InterPro" id="IPR039425">
    <property type="entry name" value="RNA_pol_sigma-70-like"/>
</dbReference>
<evidence type="ECO:0000313" key="7">
    <source>
        <dbReference type="EMBL" id="MBP2292935.1"/>
    </source>
</evidence>
<feature type="region of interest" description="Disordered" evidence="6">
    <location>
        <begin position="214"/>
        <end position="234"/>
    </location>
</feature>
<dbReference type="PANTHER" id="PTHR43133:SF8">
    <property type="entry name" value="RNA POLYMERASE SIGMA FACTOR HI_1459-RELATED"/>
    <property type="match status" value="1"/>
</dbReference>
<evidence type="ECO:0000256" key="5">
    <source>
        <dbReference type="ARBA" id="ARBA00023163"/>
    </source>
</evidence>
<dbReference type="SUPFAM" id="SSF88659">
    <property type="entry name" value="Sigma3 and sigma4 domains of RNA polymerase sigma factors"/>
    <property type="match status" value="1"/>
</dbReference>
<dbReference type="InterPro" id="IPR013324">
    <property type="entry name" value="RNA_pol_sigma_r3/r4-like"/>
</dbReference>
<dbReference type="EMBL" id="JAGINP010000008">
    <property type="protein sequence ID" value="MBP2292935.1"/>
    <property type="molecule type" value="Genomic_DNA"/>
</dbReference>
<evidence type="ECO:0000256" key="4">
    <source>
        <dbReference type="ARBA" id="ARBA00023125"/>
    </source>
</evidence>
<dbReference type="Gene3D" id="1.10.1740.10">
    <property type="match status" value="1"/>
</dbReference>
<comment type="similarity">
    <text evidence="1">Belongs to the sigma-70 factor family. ECF subfamily.</text>
</comment>